<dbReference type="EMBL" id="BMUU01000005">
    <property type="protein sequence ID" value="GGY38622.1"/>
    <property type="molecule type" value="Genomic_DNA"/>
</dbReference>
<evidence type="ECO:0000259" key="1">
    <source>
        <dbReference type="Pfam" id="PF01872"/>
    </source>
</evidence>
<proteinExistence type="predicted"/>
<comment type="caution">
    <text evidence="2">The sequence shown here is derived from an EMBL/GenBank/DDBJ whole genome shotgun (WGS) entry which is preliminary data.</text>
</comment>
<dbReference type="Pfam" id="PF01872">
    <property type="entry name" value="RibD_C"/>
    <property type="match status" value="1"/>
</dbReference>
<dbReference type="Gene3D" id="3.40.430.10">
    <property type="entry name" value="Dihydrofolate Reductase, subunit A"/>
    <property type="match status" value="1"/>
</dbReference>
<protein>
    <recommendedName>
        <fullName evidence="1">Bacterial bifunctional deaminase-reductase C-terminal domain-containing protein</fullName>
    </recommendedName>
</protein>
<dbReference type="PANTHER" id="PTHR38011">
    <property type="entry name" value="DIHYDROFOLATE REDUCTASE FAMILY PROTEIN (AFU_ORTHOLOGUE AFUA_8G06820)"/>
    <property type="match status" value="1"/>
</dbReference>
<dbReference type="PANTHER" id="PTHR38011:SF11">
    <property type="entry name" value="2,5-DIAMINO-6-RIBOSYLAMINO-4(3H)-PYRIMIDINONE 5'-PHOSPHATE REDUCTASE"/>
    <property type="match status" value="1"/>
</dbReference>
<accession>A0ABQ3A7I3</accession>
<dbReference type="SUPFAM" id="SSF53597">
    <property type="entry name" value="Dihydrofolate reductase-like"/>
    <property type="match status" value="1"/>
</dbReference>
<keyword evidence="3" id="KW-1185">Reference proteome</keyword>
<sequence>MVRRRRRLPARAAHLRHLRGVLAPRTDPDHPVAAPLNGLPKYVVSHTLKNPEWQHTTVIGGADADIVAEIQVLKERPGGELQVHGSGTLARFLMAHGLIDEYRLWTYPVVLGEGRRLFAEGVAPTSFALADTRTTSGGVCVNSYRPTGRPQYGSYDLDG</sequence>
<reference evidence="3" key="1">
    <citation type="journal article" date="2019" name="Int. J. Syst. Evol. Microbiol.">
        <title>The Global Catalogue of Microorganisms (GCM) 10K type strain sequencing project: providing services to taxonomists for standard genome sequencing and annotation.</title>
        <authorList>
            <consortium name="The Broad Institute Genomics Platform"/>
            <consortium name="The Broad Institute Genome Sequencing Center for Infectious Disease"/>
            <person name="Wu L."/>
            <person name="Ma J."/>
        </authorList>
    </citation>
    <scope>NUCLEOTIDE SEQUENCE [LARGE SCALE GENOMIC DNA]</scope>
    <source>
        <strain evidence="3">JCM 4594</strain>
    </source>
</reference>
<dbReference type="Proteomes" id="UP000600946">
    <property type="component" value="Unassembled WGS sequence"/>
</dbReference>
<dbReference type="InterPro" id="IPR050765">
    <property type="entry name" value="Riboflavin_Biosynth_HTPR"/>
</dbReference>
<feature type="domain" description="Bacterial bifunctional deaminase-reductase C-terminal" evidence="1">
    <location>
        <begin position="37"/>
        <end position="141"/>
    </location>
</feature>
<evidence type="ECO:0000313" key="3">
    <source>
        <dbReference type="Proteomes" id="UP000600946"/>
    </source>
</evidence>
<dbReference type="InterPro" id="IPR024072">
    <property type="entry name" value="DHFR-like_dom_sf"/>
</dbReference>
<gene>
    <name evidence="2" type="ORF">GCM10010326_35860</name>
</gene>
<name>A0ABQ3A7I3_9ACTN</name>
<organism evidence="2 3">
    <name type="scientific">Streptomyces xanthochromogenes</name>
    <dbReference type="NCBI Taxonomy" id="67384"/>
    <lineage>
        <taxon>Bacteria</taxon>
        <taxon>Bacillati</taxon>
        <taxon>Actinomycetota</taxon>
        <taxon>Actinomycetes</taxon>
        <taxon>Kitasatosporales</taxon>
        <taxon>Streptomycetaceae</taxon>
        <taxon>Streptomyces</taxon>
    </lineage>
</organism>
<evidence type="ECO:0000313" key="2">
    <source>
        <dbReference type="EMBL" id="GGY38622.1"/>
    </source>
</evidence>
<dbReference type="InterPro" id="IPR002734">
    <property type="entry name" value="RibDG_C"/>
</dbReference>